<dbReference type="RefSeq" id="WP_188556698.1">
    <property type="nucleotide sequence ID" value="NZ_BMGS01000002.1"/>
</dbReference>
<proteinExistence type="predicted"/>
<accession>A0ABQ1WL82</accession>
<organism evidence="1 2">
    <name type="scientific">Hymenobacter glacieicola</name>
    <dbReference type="NCBI Taxonomy" id="1562124"/>
    <lineage>
        <taxon>Bacteria</taxon>
        <taxon>Pseudomonadati</taxon>
        <taxon>Bacteroidota</taxon>
        <taxon>Cytophagia</taxon>
        <taxon>Cytophagales</taxon>
        <taxon>Hymenobacteraceae</taxon>
        <taxon>Hymenobacter</taxon>
    </lineage>
</organism>
<evidence type="ECO:0000313" key="1">
    <source>
        <dbReference type="EMBL" id="GGG35628.1"/>
    </source>
</evidence>
<keyword evidence="2" id="KW-1185">Reference proteome</keyword>
<reference evidence="2" key="1">
    <citation type="journal article" date="2019" name="Int. J. Syst. Evol. Microbiol.">
        <title>The Global Catalogue of Microorganisms (GCM) 10K type strain sequencing project: providing services to taxonomists for standard genome sequencing and annotation.</title>
        <authorList>
            <consortium name="The Broad Institute Genomics Platform"/>
            <consortium name="The Broad Institute Genome Sequencing Center for Infectious Disease"/>
            <person name="Wu L."/>
            <person name="Ma J."/>
        </authorList>
    </citation>
    <scope>NUCLEOTIDE SEQUENCE [LARGE SCALE GENOMIC DNA]</scope>
    <source>
        <strain evidence="2">CGMCC 1.12990</strain>
    </source>
</reference>
<dbReference type="Proteomes" id="UP000601361">
    <property type="component" value="Unassembled WGS sequence"/>
</dbReference>
<evidence type="ECO:0000313" key="2">
    <source>
        <dbReference type="Proteomes" id="UP000601361"/>
    </source>
</evidence>
<name>A0ABQ1WL82_9BACT</name>
<sequence length="208" mass="23837">MKRGKQKSTELPPLKAADILYSLTRSAAALRRLQALKEKPYSLLAGTLLLWVGREEKLTAKALQQQLGVSAAVLRRWIEVCYADLLALLETDASVLSSGTIEHWLYLHGRRRTVEVRCRLPVIPRLHEQVELQLVAAEAGNSEFYVEAVTYELMGDEIIVHLALKAGYYNAYIEGLLQRALFENEISIHELLELPRYRLEERLRELYH</sequence>
<dbReference type="EMBL" id="BMGS01000002">
    <property type="protein sequence ID" value="GGG35628.1"/>
    <property type="molecule type" value="Genomic_DNA"/>
</dbReference>
<protein>
    <submittedName>
        <fullName evidence="1">Uncharacterized protein</fullName>
    </submittedName>
</protein>
<gene>
    <name evidence="1" type="ORF">GCM10011378_09850</name>
</gene>
<comment type="caution">
    <text evidence="1">The sequence shown here is derived from an EMBL/GenBank/DDBJ whole genome shotgun (WGS) entry which is preliminary data.</text>
</comment>